<dbReference type="CDD" id="cd00475">
    <property type="entry name" value="Cis_IPPS"/>
    <property type="match status" value="1"/>
</dbReference>
<dbReference type="NCBIfam" id="NF011403">
    <property type="entry name" value="PRK14828.1"/>
    <property type="match status" value="1"/>
</dbReference>
<dbReference type="Proteomes" id="UP000198122">
    <property type="component" value="Unassembled WGS sequence"/>
</dbReference>
<dbReference type="InterPro" id="IPR001441">
    <property type="entry name" value="UPP_synth-like"/>
</dbReference>
<keyword evidence="3" id="KW-0460">Magnesium</keyword>
<dbReference type="PANTHER" id="PTHR10291">
    <property type="entry name" value="DEHYDRODOLICHYL DIPHOSPHATE SYNTHASE FAMILY MEMBER"/>
    <property type="match status" value="1"/>
</dbReference>
<dbReference type="GO" id="GO:0000287">
    <property type="term" value="F:magnesium ion binding"/>
    <property type="evidence" value="ECO:0007669"/>
    <property type="project" value="UniProtKB-UniRule"/>
</dbReference>
<comment type="function">
    <text evidence="3">Catalyzes the condensation of isopentenyl diphosphate (IPP) with allylic pyrophosphates generating different type of terpenoids.</text>
</comment>
<evidence type="ECO:0000313" key="5">
    <source>
        <dbReference type="EMBL" id="SNC74344.1"/>
    </source>
</evidence>
<organism evidence="5 6">
    <name type="scientific">Kytococcus aerolatus</name>
    <dbReference type="NCBI Taxonomy" id="592308"/>
    <lineage>
        <taxon>Bacteria</taxon>
        <taxon>Bacillati</taxon>
        <taxon>Actinomycetota</taxon>
        <taxon>Actinomycetes</taxon>
        <taxon>Micrococcales</taxon>
        <taxon>Kytococcaceae</taxon>
        <taxon>Kytococcus</taxon>
    </lineage>
</organism>
<keyword evidence="3" id="KW-0479">Metal-binding</keyword>
<dbReference type="GO" id="GO:0005886">
    <property type="term" value="C:plasma membrane"/>
    <property type="evidence" value="ECO:0007669"/>
    <property type="project" value="TreeGrafter"/>
</dbReference>
<feature type="region of interest" description="Disordered" evidence="4">
    <location>
        <begin position="1"/>
        <end position="20"/>
    </location>
</feature>
<protein>
    <recommendedName>
        <fullName evidence="3">Isoprenyl transferase</fullName>
        <ecNumber evidence="3">2.5.1.-</ecNumber>
    </recommendedName>
</protein>
<dbReference type="EC" id="2.5.1.-" evidence="3"/>
<reference evidence="5 6" key="1">
    <citation type="submission" date="2017-06" db="EMBL/GenBank/DDBJ databases">
        <authorList>
            <person name="Kim H.J."/>
            <person name="Triplett B.A."/>
        </authorList>
    </citation>
    <scope>NUCLEOTIDE SEQUENCE [LARGE SCALE GENOMIC DNA]</scope>
    <source>
        <strain evidence="5 6">DSM 22179</strain>
    </source>
</reference>
<dbReference type="SUPFAM" id="SSF64005">
    <property type="entry name" value="Undecaprenyl diphosphate synthase"/>
    <property type="match status" value="1"/>
</dbReference>
<keyword evidence="6" id="KW-1185">Reference proteome</keyword>
<feature type="binding site" evidence="3">
    <location>
        <position position="70"/>
    </location>
    <ligand>
        <name>substrate</name>
    </ligand>
</feature>
<gene>
    <name evidence="5" type="ORF">SAMN05445756_2267</name>
</gene>
<accession>A0A212U8H7</accession>
<name>A0A212U8H7_9MICO</name>
<dbReference type="NCBIfam" id="TIGR00055">
    <property type="entry name" value="uppS"/>
    <property type="match status" value="1"/>
</dbReference>
<dbReference type="HAMAP" id="MF_01139">
    <property type="entry name" value="ISPT"/>
    <property type="match status" value="1"/>
</dbReference>
<dbReference type="Gene3D" id="3.40.1180.10">
    <property type="entry name" value="Decaprenyl diphosphate synthase-like"/>
    <property type="match status" value="1"/>
</dbReference>
<dbReference type="GO" id="GO:0033850">
    <property type="term" value="F:Z-farnesyl diphosphate synthase activity"/>
    <property type="evidence" value="ECO:0007669"/>
    <property type="project" value="TreeGrafter"/>
</dbReference>
<dbReference type="InterPro" id="IPR036424">
    <property type="entry name" value="UPP_synth-like_sf"/>
</dbReference>
<evidence type="ECO:0000256" key="4">
    <source>
        <dbReference type="SAM" id="MobiDB-lite"/>
    </source>
</evidence>
<feature type="active site" description="Proton acceptor" evidence="3">
    <location>
        <position position="101"/>
    </location>
</feature>
<evidence type="ECO:0000313" key="6">
    <source>
        <dbReference type="Proteomes" id="UP000198122"/>
    </source>
</evidence>
<feature type="binding site" evidence="3">
    <location>
        <begin position="54"/>
        <end position="57"/>
    </location>
    <ligand>
        <name>substrate</name>
    </ligand>
</feature>
<keyword evidence="1 3" id="KW-0808">Transferase</keyword>
<feature type="binding site" evidence="3">
    <location>
        <position position="58"/>
    </location>
    <ligand>
        <name>substrate</name>
    </ligand>
</feature>
<comment type="caution">
    <text evidence="3">Lacks conserved residue(s) required for the propagation of feature annotation.</text>
</comment>
<comment type="subunit">
    <text evidence="3">Homodimer.</text>
</comment>
<dbReference type="GO" id="GO:0016094">
    <property type="term" value="P:polyprenol biosynthetic process"/>
    <property type="evidence" value="ECO:0007669"/>
    <property type="project" value="TreeGrafter"/>
</dbReference>
<evidence type="ECO:0000256" key="2">
    <source>
        <dbReference type="ARBA" id="ARBA00038453"/>
    </source>
</evidence>
<comment type="cofactor">
    <cofactor evidence="3">
        <name>Mg(2+)</name>
        <dbReference type="ChEBI" id="CHEBI:18420"/>
    </cofactor>
    <text evidence="3">Binds 2 magnesium ions per subunit.</text>
</comment>
<evidence type="ECO:0000256" key="1">
    <source>
        <dbReference type="ARBA" id="ARBA00022679"/>
    </source>
</evidence>
<feature type="binding site" evidence="3">
    <location>
        <begin position="98"/>
        <end position="100"/>
    </location>
    <ligand>
        <name>substrate</name>
    </ligand>
</feature>
<feature type="binding site" evidence="3">
    <location>
        <position position="104"/>
    </location>
    <ligand>
        <name>substrate</name>
    </ligand>
</feature>
<feature type="binding site" evidence="3">
    <location>
        <position position="241"/>
    </location>
    <ligand>
        <name>Mg(2+)</name>
        <dbReference type="ChEBI" id="CHEBI:18420"/>
    </ligand>
</feature>
<evidence type="ECO:0000256" key="3">
    <source>
        <dbReference type="HAMAP-Rule" id="MF_01139"/>
    </source>
</evidence>
<dbReference type="PANTHER" id="PTHR10291:SF43">
    <property type="entry name" value="DEHYDRODOLICHYL DIPHOSPHATE SYNTHASE COMPLEX SUBUNIT DHDDS"/>
    <property type="match status" value="1"/>
</dbReference>
<dbReference type="AlphaFoldDB" id="A0A212U8H7"/>
<dbReference type="GO" id="GO:0045547">
    <property type="term" value="F:ditrans,polycis-polyprenyl diphosphate synthase [(2E,6E)-farnesyl diphosphate specific] activity"/>
    <property type="evidence" value="ECO:0007669"/>
    <property type="project" value="TreeGrafter"/>
</dbReference>
<dbReference type="EMBL" id="FYEZ01000004">
    <property type="protein sequence ID" value="SNC74344.1"/>
    <property type="molecule type" value="Genomic_DNA"/>
</dbReference>
<sequence>MPAPSTRAAPRVSESTGGPGRRVRGLVYGAYEQRLAAELDPERLPRHVGVMLDGNRRWARARGTATAAGHRAGADNIAPFLGWCDELGIEVVTLWMLSTDNLQRPAEELEPLLAIIEDVVRGLASCGRWRIHIVGALGLLPASTREVLVEAAARTEAVQGLVVNIAVSYGGRREISDAVASLLREWDAAGRSLAEAADSMTPEAIGRHLYTRGQPDPDLVIRTSGEQRLGGFLLWQSEKSEYYFCEAYWPDFRRVDFLRALRSYVGRERRFGR</sequence>
<feature type="active site" evidence="3">
    <location>
        <position position="53"/>
    </location>
</feature>
<feature type="binding site" evidence="3">
    <location>
        <position position="53"/>
    </location>
    <ligand>
        <name>Mg(2+)</name>
        <dbReference type="ChEBI" id="CHEBI:18420"/>
    </ligand>
</feature>
<dbReference type="Pfam" id="PF01255">
    <property type="entry name" value="Prenyltransf"/>
    <property type="match status" value="1"/>
</dbReference>
<comment type="similarity">
    <text evidence="2">Belongs to the UPP synthase family. Z-FPP synthase subfamily.</text>
</comment>
<feature type="binding site" evidence="3">
    <location>
        <position position="222"/>
    </location>
    <ligand>
        <name>substrate</name>
    </ligand>
</feature>
<proteinExistence type="inferred from homology"/>